<keyword evidence="2" id="KW-1185">Reference proteome</keyword>
<evidence type="ECO:0000313" key="2">
    <source>
        <dbReference type="Proteomes" id="UP000031036"/>
    </source>
</evidence>
<comment type="caution">
    <text evidence="1">The sequence shown here is derived from an EMBL/GenBank/DDBJ whole genome shotgun (WGS) entry which is preliminary data.</text>
</comment>
<proteinExistence type="predicted"/>
<protein>
    <submittedName>
        <fullName evidence="1">Uncharacterized protein</fullName>
    </submittedName>
</protein>
<dbReference type="EMBL" id="JPKZ01001757">
    <property type="protein sequence ID" value="KHN80206.1"/>
    <property type="molecule type" value="Genomic_DNA"/>
</dbReference>
<dbReference type="AlphaFoldDB" id="A0A0B2V9R4"/>
<evidence type="ECO:0000313" key="1">
    <source>
        <dbReference type="EMBL" id="KHN80206.1"/>
    </source>
</evidence>
<reference evidence="1 2" key="1">
    <citation type="submission" date="2014-11" db="EMBL/GenBank/DDBJ databases">
        <title>Genetic blueprint of the zoonotic pathogen Toxocara canis.</title>
        <authorList>
            <person name="Zhu X.-Q."/>
            <person name="Korhonen P.K."/>
            <person name="Cai H."/>
            <person name="Young N.D."/>
            <person name="Nejsum P."/>
            <person name="von Samson-Himmelstjerna G."/>
            <person name="Boag P.R."/>
            <person name="Tan P."/>
            <person name="Li Q."/>
            <person name="Min J."/>
            <person name="Yang Y."/>
            <person name="Wang X."/>
            <person name="Fang X."/>
            <person name="Hall R.S."/>
            <person name="Hofmann A."/>
            <person name="Sternberg P.W."/>
            <person name="Jex A.R."/>
            <person name="Gasser R.B."/>
        </authorList>
    </citation>
    <scope>NUCLEOTIDE SEQUENCE [LARGE SCALE GENOMIC DNA]</scope>
    <source>
        <strain evidence="1">PN_DK_2014</strain>
    </source>
</reference>
<dbReference type="Proteomes" id="UP000031036">
    <property type="component" value="Unassembled WGS sequence"/>
</dbReference>
<gene>
    <name evidence="1" type="ORF">Tcan_01137</name>
</gene>
<name>A0A0B2V9R4_TOXCA</name>
<accession>A0A0B2V9R4</accession>
<organism evidence="1 2">
    <name type="scientific">Toxocara canis</name>
    <name type="common">Canine roundworm</name>
    <dbReference type="NCBI Taxonomy" id="6265"/>
    <lineage>
        <taxon>Eukaryota</taxon>
        <taxon>Metazoa</taxon>
        <taxon>Ecdysozoa</taxon>
        <taxon>Nematoda</taxon>
        <taxon>Chromadorea</taxon>
        <taxon>Rhabditida</taxon>
        <taxon>Spirurina</taxon>
        <taxon>Ascaridomorpha</taxon>
        <taxon>Ascaridoidea</taxon>
        <taxon>Toxocaridae</taxon>
        <taxon>Toxocara</taxon>
    </lineage>
</organism>
<sequence length="125" mass="14783">MRPEILYDNQDRRRRCISSLSVSAIAAKSHLVSFHYSTFKKSMFFIKISYTNVLMYFFHGDYKFARHKWFISCDLSFRFRYCSARPLKISVTVEMKSLIIIRLTQGVPRRVSLLHAVPSPRRITV</sequence>
<feature type="non-terminal residue" evidence="1">
    <location>
        <position position="125"/>
    </location>
</feature>